<evidence type="ECO:0000313" key="3">
    <source>
        <dbReference type="EMBL" id="KAF8913206.1"/>
    </source>
</evidence>
<dbReference type="OrthoDB" id="660555at2759"/>
<dbReference type="InterPro" id="IPR035899">
    <property type="entry name" value="DBL_dom_sf"/>
</dbReference>
<feature type="region of interest" description="Disordered" evidence="1">
    <location>
        <begin position="266"/>
        <end position="304"/>
    </location>
</feature>
<dbReference type="Pfam" id="PF00621">
    <property type="entry name" value="RhoGEF"/>
    <property type="match status" value="1"/>
</dbReference>
<dbReference type="InterPro" id="IPR000219">
    <property type="entry name" value="DH_dom"/>
</dbReference>
<dbReference type="Gene3D" id="1.20.900.10">
    <property type="entry name" value="Dbl homology (DH) domain"/>
    <property type="match status" value="1"/>
</dbReference>
<evidence type="ECO:0000256" key="1">
    <source>
        <dbReference type="SAM" id="MobiDB-lite"/>
    </source>
</evidence>
<proteinExistence type="predicted"/>
<reference evidence="3" key="1">
    <citation type="submission" date="2020-11" db="EMBL/GenBank/DDBJ databases">
        <authorList>
            <consortium name="DOE Joint Genome Institute"/>
            <person name="Ahrendt S."/>
            <person name="Riley R."/>
            <person name="Andreopoulos W."/>
            <person name="LaButti K."/>
            <person name="Pangilinan J."/>
            <person name="Ruiz-duenas F.J."/>
            <person name="Barrasa J.M."/>
            <person name="Sanchez-Garcia M."/>
            <person name="Camarero S."/>
            <person name="Miyauchi S."/>
            <person name="Serrano A."/>
            <person name="Linde D."/>
            <person name="Babiker R."/>
            <person name="Drula E."/>
            <person name="Ayuso-Fernandez I."/>
            <person name="Pacheco R."/>
            <person name="Padilla G."/>
            <person name="Ferreira P."/>
            <person name="Barriuso J."/>
            <person name="Kellner H."/>
            <person name="Castanera R."/>
            <person name="Alfaro M."/>
            <person name="Ramirez L."/>
            <person name="Pisabarro A.G."/>
            <person name="Kuo A."/>
            <person name="Tritt A."/>
            <person name="Lipzen A."/>
            <person name="He G."/>
            <person name="Yan M."/>
            <person name="Ng V."/>
            <person name="Cullen D."/>
            <person name="Martin F."/>
            <person name="Rosso M.-N."/>
            <person name="Henrissat B."/>
            <person name="Hibbett D."/>
            <person name="Martinez A.T."/>
            <person name="Grigoriev I.V."/>
        </authorList>
    </citation>
    <scope>NUCLEOTIDE SEQUENCE</scope>
    <source>
        <strain evidence="3">AH 44721</strain>
    </source>
</reference>
<feature type="domain" description="DH" evidence="2">
    <location>
        <begin position="398"/>
        <end position="586"/>
    </location>
</feature>
<dbReference type="SUPFAM" id="SSF48065">
    <property type="entry name" value="DBL homology domain (DH-domain)"/>
    <property type="match status" value="1"/>
</dbReference>
<feature type="compositionally biased region" description="Polar residues" evidence="1">
    <location>
        <begin position="278"/>
        <end position="292"/>
    </location>
</feature>
<dbReference type="AlphaFoldDB" id="A0A9P5P2H7"/>
<protein>
    <recommendedName>
        <fullName evidence="2">DH domain-containing protein</fullName>
    </recommendedName>
</protein>
<name>A0A9P5P2H7_GYMJU</name>
<dbReference type="PROSITE" id="PS50010">
    <property type="entry name" value="DH_2"/>
    <property type="match status" value="1"/>
</dbReference>
<dbReference type="Proteomes" id="UP000724874">
    <property type="component" value="Unassembled WGS sequence"/>
</dbReference>
<dbReference type="GO" id="GO:0005085">
    <property type="term" value="F:guanyl-nucleotide exchange factor activity"/>
    <property type="evidence" value="ECO:0007669"/>
    <property type="project" value="InterPro"/>
</dbReference>
<gene>
    <name evidence="3" type="ORF">CPB84DRAFT_1760663</name>
</gene>
<feature type="compositionally biased region" description="Polar residues" evidence="1">
    <location>
        <begin position="177"/>
        <end position="189"/>
    </location>
</feature>
<evidence type="ECO:0000259" key="2">
    <source>
        <dbReference type="PROSITE" id="PS50010"/>
    </source>
</evidence>
<comment type="caution">
    <text evidence="3">The sequence shown here is derived from an EMBL/GenBank/DDBJ whole genome shotgun (WGS) entry which is preliminary data.</text>
</comment>
<keyword evidence="4" id="KW-1185">Reference proteome</keyword>
<dbReference type="SMART" id="SM00325">
    <property type="entry name" value="RhoGEF"/>
    <property type="match status" value="1"/>
</dbReference>
<accession>A0A9P5P2H7</accession>
<feature type="region of interest" description="Disordered" evidence="1">
    <location>
        <begin position="168"/>
        <end position="194"/>
    </location>
</feature>
<organism evidence="3 4">
    <name type="scientific">Gymnopilus junonius</name>
    <name type="common">Spectacular rustgill mushroom</name>
    <name type="synonym">Gymnopilus spectabilis subsp. junonius</name>
    <dbReference type="NCBI Taxonomy" id="109634"/>
    <lineage>
        <taxon>Eukaryota</taxon>
        <taxon>Fungi</taxon>
        <taxon>Dikarya</taxon>
        <taxon>Basidiomycota</taxon>
        <taxon>Agaricomycotina</taxon>
        <taxon>Agaricomycetes</taxon>
        <taxon>Agaricomycetidae</taxon>
        <taxon>Agaricales</taxon>
        <taxon>Agaricineae</taxon>
        <taxon>Hymenogastraceae</taxon>
        <taxon>Gymnopilus</taxon>
    </lineage>
</organism>
<dbReference type="EMBL" id="JADNYJ010000002">
    <property type="protein sequence ID" value="KAF8913206.1"/>
    <property type="molecule type" value="Genomic_DNA"/>
</dbReference>
<sequence length="591" mass="65592">MHLLSQALATFSLSVSKPSSASKSEIPPPNNIVAKFHFGQESSVSRPWSCQCGRQQTHFCPYCEYDRTYKMREFTALKSTTLWNDVNSSGSSRTHISNPESYSKPRKLHKIRKQVQYEALSVEAIVSSRPDSILSEDSKGPLPYVELPANPNYQLPSVVQKMPRNFEKKENRRTDSDPYSPTYNNSSGAESRGRIVKSKSFLSPRNHPACGPRPRPVSGSFDTNALVSLAWTGEVLSSVKSSAVVYTGPDKSSSAYSTFSPFVPKNFSADDEDKPETQTRSNSFLLDNSSPKRPSALRKPREDREKILPQPWTLAMAITDDSITDEMFVDDLENMRIKEKLPDSVVPDPYPLPLGLPPGYYDSLAEYPPESDEVIEEDAGSPLDLSWNSARHALLLCRELVRTERRYLASLKILITNGTSTPPPPSMLSYLPGLIAASETLLSLMEENPSVQGVSQAFIICENTLAESFINWCGVVGQFFNLEENTKNHLSFPPKLRQSHSAVRCGTISADNGLPIVIPEPNRIRRNTRARHAVRDLAILPTQRVTRYVLLLKGLRSLTPAMLPSFVFVENAVQVAESIAAAANEAQGRST</sequence>
<evidence type="ECO:0000313" key="4">
    <source>
        <dbReference type="Proteomes" id="UP000724874"/>
    </source>
</evidence>